<comment type="subcellular location">
    <subcellularLocation>
        <location evidence="7">Cytoplasm</location>
    </subcellularLocation>
</comment>
<dbReference type="Gene3D" id="2.40.50.140">
    <property type="entry name" value="Nucleic acid-binding proteins"/>
    <property type="match status" value="1"/>
</dbReference>
<dbReference type="EMBL" id="CATVXE010000002">
    <property type="protein sequence ID" value="CAJ0679818.1"/>
    <property type="molecule type" value="Genomic_DNA"/>
</dbReference>
<comment type="similarity">
    <text evidence="1 7">Belongs to the IF-1 family.</text>
</comment>
<evidence type="ECO:0000256" key="2">
    <source>
        <dbReference type="ARBA" id="ARBA00022490"/>
    </source>
</evidence>
<dbReference type="AlphaFoldDB" id="A0AAD2AHV7"/>
<dbReference type="SMART" id="SM00316">
    <property type="entry name" value="S1"/>
    <property type="match status" value="1"/>
</dbReference>
<dbReference type="PANTHER" id="PTHR33370:SF1">
    <property type="entry name" value="TRANSLATION INITIATION FACTOR IF-1, CHLOROPLASTIC"/>
    <property type="match status" value="1"/>
</dbReference>
<keyword evidence="5 7" id="KW-0694">RNA-binding</keyword>
<dbReference type="Proteomes" id="UP001190002">
    <property type="component" value="Unassembled WGS sequence"/>
</dbReference>
<dbReference type="GO" id="GO:0005829">
    <property type="term" value="C:cytosol"/>
    <property type="evidence" value="ECO:0007669"/>
    <property type="project" value="TreeGrafter"/>
</dbReference>
<gene>
    <name evidence="10" type="primary">infA_1</name>
    <name evidence="7" type="synonym">infA</name>
    <name evidence="10" type="ORF">R77591_00522</name>
</gene>
<comment type="function">
    <text evidence="7">One of the essential components for the initiation of protein synthesis. Stabilizes the binding of IF-2 and IF-3 on the 30S subunit to which N-formylmethionyl-tRNA(fMet) subsequently binds. Helps modulate mRNA selection, yielding the 30S pre-initiation complex (PIC). Upon addition of the 50S ribosomal subunit IF-1, IF-2 and IF-3 are released leaving the mature 70S translation initiation complex.</text>
</comment>
<protein>
    <recommendedName>
        <fullName evidence="7 8">Translation initiation factor IF-1</fullName>
    </recommendedName>
</protein>
<dbReference type="GO" id="GO:0019843">
    <property type="term" value="F:rRNA binding"/>
    <property type="evidence" value="ECO:0007669"/>
    <property type="project" value="UniProtKB-UniRule"/>
</dbReference>
<name>A0AAD2AHV7_9RALS</name>
<dbReference type="InterPro" id="IPR003029">
    <property type="entry name" value="S1_domain"/>
</dbReference>
<dbReference type="GO" id="GO:0043022">
    <property type="term" value="F:ribosome binding"/>
    <property type="evidence" value="ECO:0007669"/>
    <property type="project" value="UniProtKB-UniRule"/>
</dbReference>
<evidence type="ECO:0000256" key="8">
    <source>
        <dbReference type="NCBIfam" id="TIGR00008"/>
    </source>
</evidence>
<dbReference type="HAMAP" id="MF_00075">
    <property type="entry name" value="IF_1"/>
    <property type="match status" value="1"/>
</dbReference>
<dbReference type="FunFam" id="2.40.50.140:FF:000002">
    <property type="entry name" value="Translation initiation factor IF-1"/>
    <property type="match status" value="1"/>
</dbReference>
<keyword evidence="6 7" id="KW-0648">Protein biosynthesis</keyword>
<dbReference type="CDD" id="cd04451">
    <property type="entry name" value="S1_IF1"/>
    <property type="match status" value="1"/>
</dbReference>
<evidence type="ECO:0000256" key="5">
    <source>
        <dbReference type="ARBA" id="ARBA00022884"/>
    </source>
</evidence>
<accession>A0AAD2AHV7</accession>
<evidence type="ECO:0000313" key="11">
    <source>
        <dbReference type="Proteomes" id="UP001190002"/>
    </source>
</evidence>
<organism evidence="10 11">
    <name type="scientific">Ralstonia mannitolilytica</name>
    <dbReference type="NCBI Taxonomy" id="105219"/>
    <lineage>
        <taxon>Bacteria</taxon>
        <taxon>Pseudomonadati</taxon>
        <taxon>Pseudomonadota</taxon>
        <taxon>Betaproteobacteria</taxon>
        <taxon>Burkholderiales</taxon>
        <taxon>Burkholderiaceae</taxon>
        <taxon>Ralstonia</taxon>
    </lineage>
</organism>
<feature type="domain" description="S1-like" evidence="9">
    <location>
        <begin position="54"/>
        <end position="129"/>
    </location>
</feature>
<dbReference type="InterPro" id="IPR012340">
    <property type="entry name" value="NA-bd_OB-fold"/>
</dbReference>
<evidence type="ECO:0000313" key="10">
    <source>
        <dbReference type="EMBL" id="CAJ0679818.1"/>
    </source>
</evidence>
<dbReference type="Pfam" id="PF01176">
    <property type="entry name" value="eIF-1a"/>
    <property type="match status" value="1"/>
</dbReference>
<sequence length="129" mass="14282">MAGAICVSCNSVPPKPAVRADDRGDTLCTRGCEAGFGWVITSLQPSAQLRAAYKGTSLAKEELIEFEGVVSEALPDNRFRVQLENGVEIWAYASGKMQKHRIRILAGDRVKLEMSPYDLTKGRINYRHK</sequence>
<dbReference type="InterPro" id="IPR004368">
    <property type="entry name" value="TIF_IF1"/>
</dbReference>
<keyword evidence="2 7" id="KW-0963">Cytoplasm</keyword>
<dbReference type="InterPro" id="IPR006196">
    <property type="entry name" value="RNA-binding_domain_S1_IF1"/>
</dbReference>
<dbReference type="SUPFAM" id="SSF50249">
    <property type="entry name" value="Nucleic acid-binding proteins"/>
    <property type="match status" value="1"/>
</dbReference>
<evidence type="ECO:0000256" key="4">
    <source>
        <dbReference type="ARBA" id="ARBA00022730"/>
    </source>
</evidence>
<proteinExistence type="inferred from homology"/>
<reference evidence="10" key="1">
    <citation type="submission" date="2023-07" db="EMBL/GenBank/DDBJ databases">
        <authorList>
            <person name="Peeters C."/>
        </authorList>
    </citation>
    <scope>NUCLEOTIDE SEQUENCE</scope>
    <source>
        <strain evidence="10">R-77591</strain>
    </source>
</reference>
<comment type="caution">
    <text evidence="10">The sequence shown here is derived from an EMBL/GenBank/DDBJ whole genome shotgun (WGS) entry which is preliminary data.</text>
</comment>
<dbReference type="GO" id="GO:0003743">
    <property type="term" value="F:translation initiation factor activity"/>
    <property type="evidence" value="ECO:0007669"/>
    <property type="project" value="UniProtKB-UniRule"/>
</dbReference>
<evidence type="ECO:0000256" key="6">
    <source>
        <dbReference type="ARBA" id="ARBA00022917"/>
    </source>
</evidence>
<comment type="subunit">
    <text evidence="7">Component of the 30S ribosomal translation pre-initiation complex which assembles on the 30S ribosome in the order IF-2 and IF-3, IF-1 and N-formylmethionyl-tRNA(fMet); mRNA recruitment can occur at any time during PIC assembly.</text>
</comment>
<dbReference type="PROSITE" id="PS50832">
    <property type="entry name" value="S1_IF1_TYPE"/>
    <property type="match status" value="1"/>
</dbReference>
<keyword evidence="3 7" id="KW-0396">Initiation factor</keyword>
<evidence type="ECO:0000259" key="9">
    <source>
        <dbReference type="PROSITE" id="PS50832"/>
    </source>
</evidence>
<keyword evidence="4 7" id="KW-0699">rRNA-binding</keyword>
<dbReference type="PANTHER" id="PTHR33370">
    <property type="entry name" value="TRANSLATION INITIATION FACTOR IF-1, CHLOROPLASTIC"/>
    <property type="match status" value="1"/>
</dbReference>
<evidence type="ECO:0000256" key="3">
    <source>
        <dbReference type="ARBA" id="ARBA00022540"/>
    </source>
</evidence>
<evidence type="ECO:0000256" key="7">
    <source>
        <dbReference type="HAMAP-Rule" id="MF_00075"/>
    </source>
</evidence>
<dbReference type="NCBIfam" id="TIGR00008">
    <property type="entry name" value="infA"/>
    <property type="match status" value="1"/>
</dbReference>
<evidence type="ECO:0000256" key="1">
    <source>
        <dbReference type="ARBA" id="ARBA00010939"/>
    </source>
</evidence>